<evidence type="ECO:0000256" key="4">
    <source>
        <dbReference type="ARBA" id="ARBA00022980"/>
    </source>
</evidence>
<evidence type="ECO:0000256" key="2">
    <source>
        <dbReference type="ARBA" id="ARBA00022730"/>
    </source>
</evidence>
<evidence type="ECO:0000256" key="8">
    <source>
        <dbReference type="RuleBase" id="RU003629"/>
    </source>
</evidence>
<dbReference type="Proteomes" id="UP000179018">
    <property type="component" value="Unassembled WGS sequence"/>
</dbReference>
<dbReference type="PROSITE" id="PS00054">
    <property type="entry name" value="RIBOSOMAL_S11"/>
    <property type="match status" value="1"/>
</dbReference>
<comment type="subunit">
    <text evidence="7">Part of the 30S ribosomal subunit. Interacts with proteins S7 and S18. Binds to IF-3.</text>
</comment>
<dbReference type="HAMAP" id="MF_01310">
    <property type="entry name" value="Ribosomal_uS11"/>
    <property type="match status" value="1"/>
</dbReference>
<dbReference type="Gene3D" id="3.30.420.80">
    <property type="entry name" value="Ribosomal protein S11"/>
    <property type="match status" value="1"/>
</dbReference>
<dbReference type="GO" id="GO:1990904">
    <property type="term" value="C:ribonucleoprotein complex"/>
    <property type="evidence" value="ECO:0007669"/>
    <property type="project" value="UniProtKB-KW"/>
</dbReference>
<dbReference type="SUPFAM" id="SSF53137">
    <property type="entry name" value="Translational machinery components"/>
    <property type="match status" value="1"/>
</dbReference>
<dbReference type="InterPro" id="IPR001971">
    <property type="entry name" value="Ribosomal_uS11"/>
</dbReference>
<dbReference type="NCBIfam" id="NF003698">
    <property type="entry name" value="PRK05309.1"/>
    <property type="match status" value="1"/>
</dbReference>
<dbReference type="InterPro" id="IPR019981">
    <property type="entry name" value="Ribosomal_uS11_bac-type"/>
</dbReference>
<evidence type="ECO:0000313" key="9">
    <source>
        <dbReference type="EMBL" id="OGM58644.1"/>
    </source>
</evidence>
<accession>A0A1F8B3P8</accession>
<comment type="function">
    <text evidence="7">Located on the platform of the 30S subunit, it bridges several disparate RNA helices of the 16S rRNA. Forms part of the Shine-Dalgarno cleft in the 70S ribosome.</text>
</comment>
<dbReference type="InterPro" id="IPR036967">
    <property type="entry name" value="Ribosomal_uS11_sf"/>
</dbReference>
<dbReference type="PIRSF" id="PIRSF002131">
    <property type="entry name" value="Ribosomal_S11"/>
    <property type="match status" value="1"/>
</dbReference>
<evidence type="ECO:0000256" key="6">
    <source>
        <dbReference type="ARBA" id="ARBA00035160"/>
    </source>
</evidence>
<dbReference type="GO" id="GO:0006412">
    <property type="term" value="P:translation"/>
    <property type="evidence" value="ECO:0007669"/>
    <property type="project" value="UniProtKB-UniRule"/>
</dbReference>
<keyword evidence="3 7" id="KW-0694">RNA-binding</keyword>
<dbReference type="InterPro" id="IPR018102">
    <property type="entry name" value="Ribosomal_uS11_CS"/>
</dbReference>
<sequence>MITKNETKQKTQKKDIDKGKIFISASFNNTLVTVTDMDGNTLVWGSSGNSGFKGTRKSTPYAATTAVDKVIKKSKEAHGLEEVEVYVKGPGPGRDAALRAIRAAGIRIAMIADVTPIPHNGPRPKKKRRA</sequence>
<dbReference type="AlphaFoldDB" id="A0A1F8B3P8"/>
<reference evidence="9 10" key="1">
    <citation type="journal article" date="2016" name="Nat. Commun.">
        <title>Thousands of microbial genomes shed light on interconnected biogeochemical processes in an aquifer system.</title>
        <authorList>
            <person name="Anantharaman K."/>
            <person name="Brown C.T."/>
            <person name="Hug L.A."/>
            <person name="Sharon I."/>
            <person name="Castelle C.J."/>
            <person name="Probst A.J."/>
            <person name="Thomas B.C."/>
            <person name="Singh A."/>
            <person name="Wilkins M.J."/>
            <person name="Karaoz U."/>
            <person name="Brodie E.L."/>
            <person name="Williams K.H."/>
            <person name="Hubbard S.S."/>
            <person name="Banfield J.F."/>
        </authorList>
    </citation>
    <scope>NUCLEOTIDE SEQUENCE [LARGE SCALE GENOMIC DNA]</scope>
</reference>
<keyword evidence="2 7" id="KW-0699">rRNA-binding</keyword>
<dbReference type="PANTHER" id="PTHR11759">
    <property type="entry name" value="40S RIBOSOMAL PROTEIN S14/30S RIBOSOMAL PROTEIN S11"/>
    <property type="match status" value="1"/>
</dbReference>
<dbReference type="EMBL" id="MGHC01000033">
    <property type="protein sequence ID" value="OGM58644.1"/>
    <property type="molecule type" value="Genomic_DNA"/>
</dbReference>
<proteinExistence type="inferred from homology"/>
<dbReference type="GO" id="GO:0005840">
    <property type="term" value="C:ribosome"/>
    <property type="evidence" value="ECO:0007669"/>
    <property type="project" value="UniProtKB-KW"/>
</dbReference>
<evidence type="ECO:0000313" key="10">
    <source>
        <dbReference type="Proteomes" id="UP000179018"/>
    </source>
</evidence>
<name>A0A1F8B3P8_9BACT</name>
<keyword evidence="5 7" id="KW-0687">Ribonucleoprotein</keyword>
<evidence type="ECO:0000256" key="7">
    <source>
        <dbReference type="HAMAP-Rule" id="MF_01310"/>
    </source>
</evidence>
<comment type="caution">
    <text evidence="9">The sequence shown here is derived from an EMBL/GenBank/DDBJ whole genome shotgun (WGS) entry which is preliminary data.</text>
</comment>
<dbReference type="Pfam" id="PF00411">
    <property type="entry name" value="Ribosomal_S11"/>
    <property type="match status" value="1"/>
</dbReference>
<comment type="similarity">
    <text evidence="1 7 8">Belongs to the universal ribosomal protein uS11 family.</text>
</comment>
<evidence type="ECO:0000256" key="3">
    <source>
        <dbReference type="ARBA" id="ARBA00022884"/>
    </source>
</evidence>
<dbReference type="GO" id="GO:0019843">
    <property type="term" value="F:rRNA binding"/>
    <property type="evidence" value="ECO:0007669"/>
    <property type="project" value="UniProtKB-UniRule"/>
</dbReference>
<gene>
    <name evidence="7" type="primary">rpsK</name>
    <name evidence="9" type="ORF">A3A75_01285</name>
</gene>
<dbReference type="GO" id="GO:0003735">
    <property type="term" value="F:structural constituent of ribosome"/>
    <property type="evidence" value="ECO:0007669"/>
    <property type="project" value="InterPro"/>
</dbReference>
<dbReference type="FunFam" id="3.30.420.80:FF:000010">
    <property type="entry name" value="30S ribosomal protein S11"/>
    <property type="match status" value="1"/>
</dbReference>
<dbReference type="STRING" id="1802516.A3A75_01285"/>
<dbReference type="NCBIfam" id="TIGR03632">
    <property type="entry name" value="uS11_bact"/>
    <property type="match status" value="1"/>
</dbReference>
<keyword evidence="4 7" id="KW-0689">Ribosomal protein</keyword>
<protein>
    <recommendedName>
        <fullName evidence="6 7">Small ribosomal subunit protein uS11</fullName>
    </recommendedName>
</protein>
<evidence type="ECO:0000256" key="5">
    <source>
        <dbReference type="ARBA" id="ARBA00023274"/>
    </source>
</evidence>
<organism evidence="9 10">
    <name type="scientific">Candidatus Woesebacteria bacterium RIFCSPLOWO2_01_FULL_39_10</name>
    <dbReference type="NCBI Taxonomy" id="1802516"/>
    <lineage>
        <taxon>Bacteria</taxon>
        <taxon>Candidatus Woeseibacteriota</taxon>
    </lineage>
</organism>
<evidence type="ECO:0000256" key="1">
    <source>
        <dbReference type="ARBA" id="ARBA00006194"/>
    </source>
</evidence>